<evidence type="ECO:0000313" key="3">
    <source>
        <dbReference type="Proteomes" id="UP000663864"/>
    </source>
</evidence>
<organism evidence="2 3">
    <name type="scientific">Rotaria sordida</name>
    <dbReference type="NCBI Taxonomy" id="392033"/>
    <lineage>
        <taxon>Eukaryota</taxon>
        <taxon>Metazoa</taxon>
        <taxon>Spiralia</taxon>
        <taxon>Gnathifera</taxon>
        <taxon>Rotifera</taxon>
        <taxon>Eurotatoria</taxon>
        <taxon>Bdelloidea</taxon>
        <taxon>Philodinida</taxon>
        <taxon>Philodinidae</taxon>
        <taxon>Rotaria</taxon>
    </lineage>
</organism>
<name>A0A815GZ81_9BILA</name>
<dbReference type="PANTHER" id="PTHR16148:SF14">
    <property type="entry name" value="MYND-TYPE DOMAIN-CONTAINING PROTEIN"/>
    <property type="match status" value="1"/>
</dbReference>
<gene>
    <name evidence="2" type="ORF">ZHD862_LOCUS30244</name>
</gene>
<dbReference type="GO" id="GO:0005654">
    <property type="term" value="C:nucleoplasm"/>
    <property type="evidence" value="ECO:0007669"/>
    <property type="project" value="TreeGrafter"/>
</dbReference>
<evidence type="ECO:0000256" key="1">
    <source>
        <dbReference type="SAM" id="MobiDB-lite"/>
    </source>
</evidence>
<feature type="compositionally biased region" description="Low complexity" evidence="1">
    <location>
        <begin position="29"/>
        <end position="49"/>
    </location>
</feature>
<protein>
    <submittedName>
        <fullName evidence="2">Uncharacterized protein</fullName>
    </submittedName>
</protein>
<dbReference type="EMBL" id="CAJNOT010002808">
    <property type="protein sequence ID" value="CAF1344870.1"/>
    <property type="molecule type" value="Genomic_DNA"/>
</dbReference>
<evidence type="ECO:0000313" key="2">
    <source>
        <dbReference type="EMBL" id="CAF1344870.1"/>
    </source>
</evidence>
<proteinExistence type="predicted"/>
<feature type="region of interest" description="Disordered" evidence="1">
    <location>
        <begin position="1"/>
        <end position="49"/>
    </location>
</feature>
<comment type="caution">
    <text evidence="2">The sequence shown here is derived from an EMBL/GenBank/DDBJ whole genome shotgun (WGS) entry which is preliminary data.</text>
</comment>
<accession>A0A815GZ81</accession>
<dbReference type="Proteomes" id="UP000663864">
    <property type="component" value="Unassembled WGS sequence"/>
</dbReference>
<reference evidence="2" key="1">
    <citation type="submission" date="2021-02" db="EMBL/GenBank/DDBJ databases">
        <authorList>
            <person name="Nowell W R."/>
        </authorList>
    </citation>
    <scope>NUCLEOTIDE SEQUENCE</scope>
</reference>
<feature type="compositionally biased region" description="Polar residues" evidence="1">
    <location>
        <begin position="1"/>
        <end position="28"/>
    </location>
</feature>
<dbReference type="PANTHER" id="PTHR16148">
    <property type="entry name" value="NF-KAPPA-B-REPRESSING FACTOR-RELATED"/>
    <property type="match status" value="1"/>
</dbReference>
<dbReference type="AlphaFoldDB" id="A0A815GZ81"/>
<dbReference type="GO" id="GO:0005730">
    <property type="term" value="C:nucleolus"/>
    <property type="evidence" value="ECO:0007669"/>
    <property type="project" value="TreeGrafter"/>
</dbReference>
<sequence>MLSLSQVVEQDNLNIDNSQQYDGDQTLTNNNDNNENNNGDNHSDNNNNDLLSTLLFIPHRSINNPSPNTISSRSENSSLSSEILNTNNTIEPQNNNFIDQTTESDNHLRNELLPLVDDIMKQLTNMLDYDPLNIEQLDSTSNMTENILDNPMSSYRNESKTNNHKQNQNRSVLANIELLSNSNSNNNNNTVLSTETTSNDTVTFLENMSSQETLKLISGLLQNKKHLLKRILDEEDNDFTTKRSRNNENEEITSPFFDMNLSGSLSSTPTRTECNTTIVTDGLLIKGNWFAMKKVNGSIDLLPGFLKAFPKNNPQDQLDFARLLATCNRAFQRKSSNKLARLAGLCQAMSYAIRLCSECINIVRFGDGLYLKEYIDDERINWLMKFHDNVKVLIERDIAMAPKYGSDQRPLFGIEKPAVHASNMLYQYNSSTISVLFDGTAINNNETTQNDNNILINNE</sequence>